<organism evidence="3">
    <name type="scientific">Schistosoma curassoni</name>
    <dbReference type="NCBI Taxonomy" id="6186"/>
    <lineage>
        <taxon>Eukaryota</taxon>
        <taxon>Metazoa</taxon>
        <taxon>Spiralia</taxon>
        <taxon>Lophotrochozoa</taxon>
        <taxon>Platyhelminthes</taxon>
        <taxon>Trematoda</taxon>
        <taxon>Digenea</taxon>
        <taxon>Strigeidida</taxon>
        <taxon>Schistosomatoidea</taxon>
        <taxon>Schistosomatidae</taxon>
        <taxon>Schistosoma</taxon>
    </lineage>
</organism>
<reference evidence="3" key="1">
    <citation type="submission" date="2016-06" db="UniProtKB">
        <authorList>
            <consortium name="WormBaseParasite"/>
        </authorList>
    </citation>
    <scope>IDENTIFICATION</scope>
</reference>
<sequence length="39" mass="4715">MNVTLYKLLNLSFDPFLICFLYKKFIEIFRADKESIQVI</sequence>
<evidence type="ECO:0000313" key="3">
    <source>
        <dbReference type="WBParaSite" id="SCUD_0001188601-mRNA-1"/>
    </source>
</evidence>
<evidence type="ECO:0000313" key="1">
    <source>
        <dbReference type="EMBL" id="VDP46503.1"/>
    </source>
</evidence>
<protein>
    <submittedName>
        <fullName evidence="1 3">Uncharacterized protein</fullName>
    </submittedName>
</protein>
<accession>A0A183KA53</accession>
<name>A0A183KA53_9TREM</name>
<dbReference type="WBParaSite" id="SCUD_0001188601-mRNA-1">
    <property type="protein sequence ID" value="SCUD_0001188601-mRNA-1"/>
    <property type="gene ID" value="SCUD_0001188601"/>
</dbReference>
<dbReference type="EMBL" id="UZAK01034716">
    <property type="protein sequence ID" value="VDP46503.1"/>
    <property type="molecule type" value="Genomic_DNA"/>
</dbReference>
<evidence type="ECO:0000313" key="2">
    <source>
        <dbReference type="Proteomes" id="UP000279833"/>
    </source>
</evidence>
<dbReference type="AlphaFoldDB" id="A0A183KA53"/>
<gene>
    <name evidence="1" type="ORF">SCUD_LOCUS11886</name>
</gene>
<reference evidence="1 2" key="2">
    <citation type="submission" date="2018-11" db="EMBL/GenBank/DDBJ databases">
        <authorList>
            <consortium name="Pathogen Informatics"/>
        </authorList>
    </citation>
    <scope>NUCLEOTIDE SEQUENCE [LARGE SCALE GENOMIC DNA]</scope>
    <source>
        <strain evidence="1">Dakar</strain>
        <strain evidence="2">Dakar, Senegal</strain>
    </source>
</reference>
<dbReference type="Proteomes" id="UP000279833">
    <property type="component" value="Unassembled WGS sequence"/>
</dbReference>
<keyword evidence="2" id="KW-1185">Reference proteome</keyword>
<proteinExistence type="predicted"/>